<dbReference type="AlphaFoldDB" id="A0AAN1JNJ2"/>
<organism evidence="1 2">
    <name type="scientific">Paraburkholderia hospita</name>
    <dbReference type="NCBI Taxonomy" id="169430"/>
    <lineage>
        <taxon>Bacteria</taxon>
        <taxon>Pseudomonadati</taxon>
        <taxon>Pseudomonadota</taxon>
        <taxon>Betaproteobacteria</taxon>
        <taxon>Burkholderiales</taxon>
        <taxon>Burkholderiaceae</taxon>
        <taxon>Paraburkholderia</taxon>
    </lineage>
</organism>
<evidence type="ECO:0000313" key="2">
    <source>
        <dbReference type="Proteomes" id="UP000236649"/>
    </source>
</evidence>
<keyword evidence="1" id="KW-0614">Plasmid</keyword>
<dbReference type="GeneID" id="55536883"/>
<evidence type="ECO:0000313" key="1">
    <source>
        <dbReference type="EMBL" id="AUT76878.1"/>
    </source>
</evidence>
<proteinExistence type="predicted"/>
<dbReference type="EMBL" id="CP026110">
    <property type="protein sequence ID" value="AUT76878.1"/>
    <property type="molecule type" value="Genomic_DNA"/>
</dbReference>
<name>A0AAN1JNJ2_9BURK</name>
<reference evidence="1 2" key="1">
    <citation type="submission" date="2018-01" db="EMBL/GenBank/DDBJ databases">
        <title>Species boundaries and ecological features among Paraburkholderia terrae DSMZ17804T, P. hospita DSMZ17164T and P. caribensis DSMZ13236T.</title>
        <authorList>
            <person name="Pratama A.A."/>
        </authorList>
    </citation>
    <scope>NUCLEOTIDE SEQUENCE [LARGE SCALE GENOMIC DNA]</scope>
    <source>
        <strain evidence="1 2">DSM 17164</strain>
        <plasmid evidence="2">pemt1</plasmid>
    </source>
</reference>
<dbReference type="Proteomes" id="UP000236649">
    <property type="component" value="Plasmid pEMT1"/>
</dbReference>
<gene>
    <name evidence="1" type="ORF">C2L64_52885</name>
</gene>
<geneLocation type="plasmid" evidence="2">
    <name>pemt1</name>
</geneLocation>
<dbReference type="KEGG" id="phs:C2L64_52885"/>
<dbReference type="RefSeq" id="WP_028229626.1">
    <property type="nucleotide sequence ID" value="NZ_CADFGJ010000047.1"/>
</dbReference>
<sequence length="84" mass="9453">MTTWTDDQLADYECALETIGNVIALKARDIEEEKAKNAPDVDRLAELRRQQADLAGERSRLRIGDHDAVARVIEQYGRLVRASA</sequence>
<protein>
    <submittedName>
        <fullName evidence="1">Uncharacterized protein</fullName>
    </submittedName>
</protein>
<accession>A0AAN1JNJ2</accession>